<evidence type="ECO:0000313" key="3">
    <source>
        <dbReference type="Proteomes" id="UP000602198"/>
    </source>
</evidence>
<accession>A0ABS1MGA4</accession>
<gene>
    <name evidence="2" type="ORF">JK358_34720</name>
</gene>
<proteinExistence type="predicted"/>
<dbReference type="InterPro" id="IPR036170">
    <property type="entry name" value="YezG-like_sf"/>
</dbReference>
<organism evidence="2 3">
    <name type="scientific">Nocardia acididurans</name>
    <dbReference type="NCBI Taxonomy" id="2802282"/>
    <lineage>
        <taxon>Bacteria</taxon>
        <taxon>Bacillati</taxon>
        <taxon>Actinomycetota</taxon>
        <taxon>Actinomycetes</taxon>
        <taxon>Mycobacteriales</taxon>
        <taxon>Nocardiaceae</taxon>
        <taxon>Nocardia</taxon>
    </lineage>
</organism>
<dbReference type="SUPFAM" id="SSF160424">
    <property type="entry name" value="BH3703-like"/>
    <property type="match status" value="1"/>
</dbReference>
<evidence type="ECO:0000313" key="2">
    <source>
        <dbReference type="EMBL" id="MBL1079571.1"/>
    </source>
</evidence>
<feature type="transmembrane region" description="Helical" evidence="1">
    <location>
        <begin position="44"/>
        <end position="65"/>
    </location>
</feature>
<dbReference type="RefSeq" id="WP_201956359.1">
    <property type="nucleotide sequence ID" value="NZ_JAERRJ010000017.1"/>
</dbReference>
<dbReference type="NCBIfam" id="NF041635">
    <property type="entry name" value="STM3941_fam"/>
    <property type="match status" value="1"/>
</dbReference>
<reference evidence="2 3" key="1">
    <citation type="submission" date="2021-01" db="EMBL/GenBank/DDBJ databases">
        <title>WGS of actinomycetes isolated from Thailand.</title>
        <authorList>
            <person name="Thawai C."/>
        </authorList>
    </citation>
    <scope>NUCLEOTIDE SEQUENCE [LARGE SCALE GENOMIC DNA]</scope>
    <source>
        <strain evidence="2 3">LPG 2</strain>
    </source>
</reference>
<feature type="transmembrane region" description="Helical" evidence="1">
    <location>
        <begin position="20"/>
        <end position="38"/>
    </location>
</feature>
<keyword evidence="3" id="KW-1185">Reference proteome</keyword>
<keyword evidence="1" id="KW-0472">Membrane</keyword>
<evidence type="ECO:0008006" key="4">
    <source>
        <dbReference type="Google" id="ProtNLM"/>
    </source>
</evidence>
<name>A0ABS1MGA4_9NOCA</name>
<protein>
    <recommendedName>
        <fullName evidence="4">PrgI family protein</fullName>
    </recommendedName>
</protein>
<comment type="caution">
    <text evidence="2">The sequence shown here is derived from an EMBL/GenBank/DDBJ whole genome shotgun (WGS) entry which is preliminary data.</text>
</comment>
<dbReference type="InterPro" id="IPR048136">
    <property type="entry name" value="STM3941-like"/>
</dbReference>
<dbReference type="EMBL" id="JAERRJ010000017">
    <property type="protein sequence ID" value="MBL1079571.1"/>
    <property type="molecule type" value="Genomic_DNA"/>
</dbReference>
<keyword evidence="1" id="KW-0812">Transmembrane</keyword>
<evidence type="ECO:0000256" key="1">
    <source>
        <dbReference type="SAM" id="Phobius"/>
    </source>
</evidence>
<sequence length="322" mass="35874">MHEAGREARTEYYPSKSGAIGALAFCLMMAALPAFLVFDGAEPLVWRLLGGFAMLLFGIGVIAMVDELFRPRPTLIITDEGFTYLGYPHITWSEVERVRTRIGRLRGKGREERFAEVVLRDPGEFRSRVVALGDVRAKRAMDQPLYIVPERLAVPVPEVVEAMAEHCPTLVISSGETTESAPAQRRSADRAMVETALRAALTDILPAGWQFAVMWFALIGDDGHAGLQVQTAADEVEDLTPSEEILTLLNRYKDICYDQMTGTWLSGQIAVKAGVDQVKFEVSFTEVPDWLPTPDAEECRRELKAYPRAGDEIPGWMRERIS</sequence>
<dbReference type="Proteomes" id="UP000602198">
    <property type="component" value="Unassembled WGS sequence"/>
</dbReference>
<keyword evidence="1" id="KW-1133">Transmembrane helix</keyword>